<accession>A0AB34KH27</accession>
<sequence length="274" mass="29527">MMAEKDYATPDLESAMHVDGGPLARENTSITLSNEQYERLFFQPSKPQRGDLAKRFANPSLLGLIGFLIPYTSTILILCQFQGAVPPYSLVGISADYYFLGSIAMVIAGIGEFILGNTFPFAVFIIYGTHWGSLAYNQDPMHQITSAFAEEGGATGAPYNSSQCFHNITMCMVSFVIMIGTLRVNALFVALFFGLCMLFAFIAAADAAIPTATTAADEAHILKLLKIGGGFGFIGLVCGWYLAILEVCEAVQIPCPLPVFDLSGKIFPAKKKSG</sequence>
<dbReference type="GO" id="GO:0015123">
    <property type="term" value="F:acetate transmembrane transporter activity"/>
    <property type="evidence" value="ECO:0007669"/>
    <property type="project" value="TreeGrafter"/>
</dbReference>
<dbReference type="InterPro" id="IPR000791">
    <property type="entry name" value="Gpr1/Fun34/SatP-like"/>
</dbReference>
<protein>
    <submittedName>
        <fullName evidence="8">Uncharacterized protein</fullName>
    </submittedName>
</protein>
<evidence type="ECO:0000256" key="2">
    <source>
        <dbReference type="ARBA" id="ARBA00005587"/>
    </source>
</evidence>
<comment type="caution">
    <text evidence="8">The sequence shown here is derived from an EMBL/GenBank/DDBJ whole genome shotgun (WGS) entry which is preliminary data.</text>
</comment>
<dbReference type="Pfam" id="PF01184">
    <property type="entry name" value="Gpr1_Fun34_YaaH"/>
    <property type="match status" value="1"/>
</dbReference>
<name>A0AB34KH27_9PEZI</name>
<dbReference type="RefSeq" id="XP_069226384.1">
    <property type="nucleotide sequence ID" value="XM_069376446.1"/>
</dbReference>
<proteinExistence type="inferred from homology"/>
<feature type="transmembrane region" description="Helical" evidence="7">
    <location>
        <begin position="221"/>
        <end position="243"/>
    </location>
</feature>
<keyword evidence="4 7" id="KW-1133">Transmembrane helix</keyword>
<dbReference type="PANTHER" id="PTHR31123:SF4">
    <property type="entry name" value="PROTEIN ALCS"/>
    <property type="match status" value="1"/>
</dbReference>
<evidence type="ECO:0000256" key="7">
    <source>
        <dbReference type="SAM" id="Phobius"/>
    </source>
</evidence>
<evidence type="ECO:0000256" key="4">
    <source>
        <dbReference type="ARBA" id="ARBA00022989"/>
    </source>
</evidence>
<comment type="subcellular location">
    <subcellularLocation>
        <location evidence="1">Membrane</location>
        <topology evidence="1">Multi-pass membrane protein</topology>
    </subcellularLocation>
</comment>
<keyword evidence="5 7" id="KW-0472">Membrane</keyword>
<gene>
    <name evidence="8" type="ORF">WHR41_07842</name>
</gene>
<dbReference type="InterPro" id="IPR051633">
    <property type="entry name" value="AceTr"/>
</dbReference>
<dbReference type="GO" id="GO:0005886">
    <property type="term" value="C:plasma membrane"/>
    <property type="evidence" value="ECO:0007669"/>
    <property type="project" value="TreeGrafter"/>
</dbReference>
<feature type="transmembrane region" description="Helical" evidence="7">
    <location>
        <begin position="188"/>
        <end position="209"/>
    </location>
</feature>
<evidence type="ECO:0000256" key="1">
    <source>
        <dbReference type="ARBA" id="ARBA00004141"/>
    </source>
</evidence>
<dbReference type="Proteomes" id="UP000803884">
    <property type="component" value="Unassembled WGS sequence"/>
</dbReference>
<evidence type="ECO:0000313" key="8">
    <source>
        <dbReference type="EMBL" id="KAL1583277.1"/>
    </source>
</evidence>
<keyword evidence="3 7" id="KW-0812">Transmembrane</keyword>
<feature type="transmembrane region" description="Helical" evidence="7">
    <location>
        <begin position="61"/>
        <end position="85"/>
    </location>
</feature>
<dbReference type="GeneID" id="96009284"/>
<evidence type="ECO:0000256" key="6">
    <source>
        <dbReference type="SAM" id="MobiDB-lite"/>
    </source>
</evidence>
<evidence type="ECO:0000256" key="3">
    <source>
        <dbReference type="ARBA" id="ARBA00022692"/>
    </source>
</evidence>
<evidence type="ECO:0000256" key="5">
    <source>
        <dbReference type="ARBA" id="ARBA00023136"/>
    </source>
</evidence>
<keyword evidence="9" id="KW-1185">Reference proteome</keyword>
<reference evidence="8 9" key="1">
    <citation type="journal article" date="2020" name="Microbiol. Resour. Announc.">
        <title>Draft Genome Sequence of a Cladosporium Species Isolated from the Mesophotic Ascidian Didemnum maculosum.</title>
        <authorList>
            <person name="Gioti A."/>
            <person name="Siaperas R."/>
            <person name="Nikolaivits E."/>
            <person name="Le Goff G."/>
            <person name="Ouazzani J."/>
            <person name="Kotoulas G."/>
            <person name="Topakas E."/>
        </authorList>
    </citation>
    <scope>NUCLEOTIDE SEQUENCE [LARGE SCALE GENOMIC DNA]</scope>
    <source>
        <strain evidence="8 9">TM138-S3</strain>
    </source>
</reference>
<comment type="similarity">
    <text evidence="2">Belongs to the acetate uptake transporter (AceTr) (TC 2.A.96) family.</text>
</comment>
<dbReference type="EMBL" id="JAAQHG020000037">
    <property type="protein sequence ID" value="KAL1583277.1"/>
    <property type="molecule type" value="Genomic_DNA"/>
</dbReference>
<feature type="region of interest" description="Disordered" evidence="6">
    <location>
        <begin position="1"/>
        <end position="21"/>
    </location>
</feature>
<dbReference type="AlphaFoldDB" id="A0AB34KH27"/>
<feature type="transmembrane region" description="Helical" evidence="7">
    <location>
        <begin position="97"/>
        <end position="127"/>
    </location>
</feature>
<organism evidence="8 9">
    <name type="scientific">Cladosporium halotolerans</name>
    <dbReference type="NCBI Taxonomy" id="1052096"/>
    <lineage>
        <taxon>Eukaryota</taxon>
        <taxon>Fungi</taxon>
        <taxon>Dikarya</taxon>
        <taxon>Ascomycota</taxon>
        <taxon>Pezizomycotina</taxon>
        <taxon>Dothideomycetes</taxon>
        <taxon>Dothideomycetidae</taxon>
        <taxon>Cladosporiales</taxon>
        <taxon>Cladosporiaceae</taxon>
        <taxon>Cladosporium</taxon>
    </lineage>
</organism>
<dbReference type="PANTHER" id="PTHR31123">
    <property type="entry name" value="ACCUMULATION OF DYADS PROTEIN 2-RELATED"/>
    <property type="match status" value="1"/>
</dbReference>
<evidence type="ECO:0000313" key="9">
    <source>
        <dbReference type="Proteomes" id="UP000803884"/>
    </source>
</evidence>